<evidence type="ECO:0000259" key="1">
    <source>
        <dbReference type="Pfam" id="PF05419"/>
    </source>
</evidence>
<dbReference type="PANTHER" id="PTHR34800:SF1">
    <property type="entry name" value="TETRAPYRROLE-BINDING PROTEIN, CHLOROPLASTIC"/>
    <property type="match status" value="1"/>
</dbReference>
<dbReference type="Gene3D" id="1.10.10.1770">
    <property type="entry name" value="Gun4-like"/>
    <property type="match status" value="1"/>
</dbReference>
<dbReference type="EMBL" id="JBHFNS010000044">
    <property type="protein sequence ID" value="MFB2935745.1"/>
    <property type="molecule type" value="Genomic_DNA"/>
</dbReference>
<gene>
    <name evidence="2" type="ORF">ACE1B6_10880</name>
</gene>
<dbReference type="RefSeq" id="WP_413257249.1">
    <property type="nucleotide sequence ID" value="NZ_JBHFNS010000044.1"/>
</dbReference>
<organism evidence="2 3">
    <name type="scientific">Floridaenema fluviatile BLCC-F154</name>
    <dbReference type="NCBI Taxonomy" id="3153640"/>
    <lineage>
        <taxon>Bacteria</taxon>
        <taxon>Bacillati</taxon>
        <taxon>Cyanobacteriota</taxon>
        <taxon>Cyanophyceae</taxon>
        <taxon>Oscillatoriophycideae</taxon>
        <taxon>Aerosakkonematales</taxon>
        <taxon>Aerosakkonemataceae</taxon>
        <taxon>Floridanema</taxon>
        <taxon>Floridanema fluviatile</taxon>
    </lineage>
</organism>
<evidence type="ECO:0000313" key="3">
    <source>
        <dbReference type="Proteomes" id="UP001576776"/>
    </source>
</evidence>
<dbReference type="Proteomes" id="UP001576776">
    <property type="component" value="Unassembled WGS sequence"/>
</dbReference>
<proteinExistence type="predicted"/>
<reference evidence="2 3" key="1">
    <citation type="submission" date="2024-09" db="EMBL/GenBank/DDBJ databases">
        <title>Floridaenema gen nov. (Aerosakkonemataceae, Aerosakkonematales ord. nov., Cyanobacteria) from benthic tropical and subtropical fresh waters, with the description of four new species.</title>
        <authorList>
            <person name="Moretto J.A."/>
            <person name="Berthold D.E."/>
            <person name="Lefler F.W."/>
            <person name="Huang I.-S."/>
            <person name="Laughinghouse H. IV."/>
        </authorList>
    </citation>
    <scope>NUCLEOTIDE SEQUENCE [LARGE SCALE GENOMIC DNA]</scope>
    <source>
        <strain evidence="2 3">BLCC-F154</strain>
    </source>
</reference>
<sequence>MLYESEIGQIPSLDLQMINQLWLTASNGKFGFSVQKEIYQSVGKDYQQLGDRVGWRVNRIWRVNTSLFEPLVFA</sequence>
<dbReference type="PANTHER" id="PTHR34800">
    <property type="entry name" value="TETRAPYRROLE-BINDING PROTEIN, CHLOROPLASTIC"/>
    <property type="match status" value="1"/>
</dbReference>
<feature type="domain" description="GUN4-like" evidence="1">
    <location>
        <begin position="2"/>
        <end position="63"/>
    </location>
</feature>
<name>A0ABV4YCW8_9CYAN</name>
<keyword evidence="3" id="KW-1185">Reference proteome</keyword>
<accession>A0ABV4YCW8</accession>
<comment type="caution">
    <text evidence="2">The sequence shown here is derived from an EMBL/GenBank/DDBJ whole genome shotgun (WGS) entry which is preliminary data.</text>
</comment>
<dbReference type="InterPro" id="IPR008629">
    <property type="entry name" value="GUN4-like"/>
</dbReference>
<protein>
    <submittedName>
        <fullName evidence="2">GUN4 domain-containing protein</fullName>
    </submittedName>
</protein>
<dbReference type="InterPro" id="IPR037215">
    <property type="entry name" value="GUN4-like_sf"/>
</dbReference>
<dbReference type="Pfam" id="PF05419">
    <property type="entry name" value="GUN4"/>
    <property type="match status" value="1"/>
</dbReference>
<evidence type="ECO:0000313" key="2">
    <source>
        <dbReference type="EMBL" id="MFB2935745.1"/>
    </source>
</evidence>
<dbReference type="SUPFAM" id="SSF140869">
    <property type="entry name" value="GUN4-like"/>
    <property type="match status" value="1"/>
</dbReference>